<comment type="caution">
    <text evidence="1">The sequence shown here is derived from an EMBL/GenBank/DDBJ whole genome shotgun (WGS) entry which is preliminary data.</text>
</comment>
<sequence length="74" mass="7761">MLFALPFANIALATTTVHSSPHGSLHLHDAYDSVDAECSFPHHAAGKKRWTTRPGAGPRSCTMGLGKAAVSCSL</sequence>
<dbReference type="AlphaFoldDB" id="A0AAI9UT58"/>
<accession>A0AAI9UT58</accession>
<organism evidence="1 2">
    <name type="scientific">Colletotrichum melonis</name>
    <dbReference type="NCBI Taxonomy" id="1209925"/>
    <lineage>
        <taxon>Eukaryota</taxon>
        <taxon>Fungi</taxon>
        <taxon>Dikarya</taxon>
        <taxon>Ascomycota</taxon>
        <taxon>Pezizomycotina</taxon>
        <taxon>Sordariomycetes</taxon>
        <taxon>Hypocreomycetidae</taxon>
        <taxon>Glomerellales</taxon>
        <taxon>Glomerellaceae</taxon>
        <taxon>Colletotrichum</taxon>
        <taxon>Colletotrichum acutatum species complex</taxon>
    </lineage>
</organism>
<dbReference type="EMBL" id="MLGG01000006">
    <property type="protein sequence ID" value="KAK1464267.1"/>
    <property type="molecule type" value="Genomic_DNA"/>
</dbReference>
<gene>
    <name evidence="1" type="ORF">CMEL01_13028</name>
</gene>
<keyword evidence="2" id="KW-1185">Reference proteome</keyword>
<evidence type="ECO:0000313" key="2">
    <source>
        <dbReference type="Proteomes" id="UP001239795"/>
    </source>
</evidence>
<dbReference type="Proteomes" id="UP001239795">
    <property type="component" value="Unassembled WGS sequence"/>
</dbReference>
<reference evidence="1 2" key="1">
    <citation type="submission" date="2016-10" db="EMBL/GenBank/DDBJ databases">
        <title>The genome sequence of Colletotrichum fioriniae PJ7.</title>
        <authorList>
            <person name="Baroncelli R."/>
        </authorList>
    </citation>
    <scope>NUCLEOTIDE SEQUENCE [LARGE SCALE GENOMIC DNA]</scope>
    <source>
        <strain evidence="1">Col 31</strain>
    </source>
</reference>
<protein>
    <submittedName>
        <fullName evidence="1">Uncharacterized protein</fullName>
    </submittedName>
</protein>
<name>A0AAI9UT58_9PEZI</name>
<proteinExistence type="predicted"/>
<evidence type="ECO:0000313" key="1">
    <source>
        <dbReference type="EMBL" id="KAK1464267.1"/>
    </source>
</evidence>